<dbReference type="Proteomes" id="UP000198280">
    <property type="component" value="Unassembled WGS sequence"/>
</dbReference>
<keyword evidence="5" id="KW-1133">Transmembrane helix</keyword>
<dbReference type="InterPro" id="IPR013737">
    <property type="entry name" value="Bac_rhamnosid_N"/>
</dbReference>
<dbReference type="Gene3D" id="2.60.420.10">
    <property type="entry name" value="Maltose phosphorylase, domain 3"/>
    <property type="match status" value="1"/>
</dbReference>
<evidence type="ECO:0000259" key="6">
    <source>
        <dbReference type="Pfam" id="PF05592"/>
    </source>
</evidence>
<dbReference type="PANTHER" id="PTHR33307">
    <property type="entry name" value="ALPHA-RHAMNOSIDASE (EUROFUNG)"/>
    <property type="match status" value="1"/>
</dbReference>
<keyword evidence="5" id="KW-0812">Transmembrane</keyword>
<keyword evidence="11" id="KW-1185">Reference proteome</keyword>
<sequence length="1068" mass="114821">MSEAPRGLSRRHVVGIMVAGAGGLALPIGVTSPAAATTSRTHGGKATVGHLSIDGRTDEPLGVDDPSPRLGWQVTGAPANWTQKAYQVRAAATPADLDRGRHLWDSGKVLSDAQTDIPWRGKALGSRQSVVWQVRLWDTRGEVTPWSSPATWEMGLLKRTDWDPAQWIEYPGRQVGDPLPIFARAFDVDNRQGGKVVQARLYIAGAGLHEASLNGRAVTDEVLAPGSSNYQLSVEYRAYDVTRLIRSGANTLGVEVGHGQALVTRSVTNPATGRTAPYGWWQSQFKGNGTLAAPAAPGDTAVQLSSVSGYHVGGTINIDTGDGGDRLEPRTITDIGTAGADGTGITFTPALTKQHAAAVTVTGSGNSLAGTDPSAGAAVSPRLIARLEVTKADGSVQTIVTDHSWKTSLGPTTTDNWYSGSDYDARREQPGWNAPGADLSPTATRRDGSAAGWARAGIAPPPNLTTELVWRVGEPVKVTDRIHPVGITQPTPGVWVFDLGQNIAGWPELAVDGKVPAGTTITMKPAESLAADGTVNQASIMGGGSSRGTNVFATYTTRGNRHGETWHPRFNYFGMQWVQVTGLPEGYTPTAETITGLQLHAATPTAGTVTTSNDRVNRIHRMSRYSIMSNMMSTFTDCPGREKLAYPADYLQPFGSLHRNFGYNAYLRTMERHLAEGQSKAGDNIGNVALKAPVYDWGYTGRFGDEINWGNGIILVPWFLYEVYGDTQTMARYYPQMQAFMDYIRTQKAGTGADAYIVDAALADWIAAENTSGRITGTWGYHQIADRMAKMADLLGRHADALEYRSLASNIKTAFNDAFYNTALGRYTAQGDAGTTGASQAAQALALDEGLVPEGERRRVLDALVELVHAFQPFGGGPHFSGGTIGLAPIVRALMDGGRDDVLWDALQEDTRPSYGFFMAPTTANPQGLTTHPEQWDMGNSKNHMILLQIEEWFHSGLAGIRQARGTAGYRYLVIDPRIVGDLTHVAGSYQTPQGRVASEWTLKKGTFRLKVDVPPNTTAEVRVPKGGRAPHDVPKGATFRRVEGDRAVYHVPSGTYVFVARDVHPAR</sequence>
<keyword evidence="3" id="KW-0378">Hydrolase</keyword>
<comment type="catalytic activity">
    <reaction evidence="1">
        <text>Hydrolysis of terminal non-reducing alpha-L-rhamnose residues in alpha-L-rhamnosides.</text>
        <dbReference type="EC" id="3.2.1.40"/>
    </reaction>
</comment>
<evidence type="ECO:0000259" key="9">
    <source>
        <dbReference type="Pfam" id="PF17390"/>
    </source>
</evidence>
<dbReference type="PROSITE" id="PS51318">
    <property type="entry name" value="TAT"/>
    <property type="match status" value="1"/>
</dbReference>
<evidence type="ECO:0000256" key="5">
    <source>
        <dbReference type="SAM" id="Phobius"/>
    </source>
</evidence>
<protein>
    <recommendedName>
        <fullName evidence="2">alpha-L-rhamnosidase</fullName>
        <ecNumber evidence="2">3.2.1.40</ecNumber>
    </recommendedName>
</protein>
<organism evidence="10 11">
    <name type="scientific">Actinacidiphila glaucinigra</name>
    <dbReference type="NCBI Taxonomy" id="235986"/>
    <lineage>
        <taxon>Bacteria</taxon>
        <taxon>Bacillati</taxon>
        <taxon>Actinomycetota</taxon>
        <taxon>Actinomycetes</taxon>
        <taxon>Kitasatosporales</taxon>
        <taxon>Streptomycetaceae</taxon>
        <taxon>Actinacidiphila</taxon>
    </lineage>
</organism>
<dbReference type="GO" id="GO:0030596">
    <property type="term" value="F:alpha-L-rhamnosidase activity"/>
    <property type="evidence" value="ECO:0007669"/>
    <property type="project" value="UniProtKB-EC"/>
</dbReference>
<evidence type="ECO:0000259" key="7">
    <source>
        <dbReference type="Pfam" id="PF08531"/>
    </source>
</evidence>
<accession>A0A239JKQ8</accession>
<dbReference type="AlphaFoldDB" id="A0A239JKQ8"/>
<dbReference type="Gene3D" id="2.60.120.260">
    <property type="entry name" value="Galactose-binding domain-like"/>
    <property type="match status" value="3"/>
</dbReference>
<dbReference type="InterPro" id="IPR006311">
    <property type="entry name" value="TAT_signal"/>
</dbReference>
<name>A0A239JKQ8_9ACTN</name>
<evidence type="ECO:0000259" key="8">
    <source>
        <dbReference type="Pfam" id="PF17389"/>
    </source>
</evidence>
<keyword evidence="5" id="KW-0472">Membrane</keyword>
<dbReference type="EMBL" id="FZOF01000013">
    <property type="protein sequence ID" value="SNT06400.1"/>
    <property type="molecule type" value="Genomic_DNA"/>
</dbReference>
<evidence type="ECO:0000256" key="1">
    <source>
        <dbReference type="ARBA" id="ARBA00001445"/>
    </source>
</evidence>
<evidence type="ECO:0000313" key="10">
    <source>
        <dbReference type="EMBL" id="SNT06400.1"/>
    </source>
</evidence>
<reference evidence="10 11" key="1">
    <citation type="submission" date="2017-06" db="EMBL/GenBank/DDBJ databases">
        <authorList>
            <person name="Kim H.J."/>
            <person name="Triplett B.A."/>
        </authorList>
    </citation>
    <scope>NUCLEOTIDE SEQUENCE [LARGE SCALE GENOMIC DNA]</scope>
    <source>
        <strain evidence="10 11">CGMCC 4.1858</strain>
    </source>
</reference>
<proteinExistence type="predicted"/>
<evidence type="ECO:0000256" key="2">
    <source>
        <dbReference type="ARBA" id="ARBA00012652"/>
    </source>
</evidence>
<dbReference type="InterPro" id="IPR008928">
    <property type="entry name" value="6-hairpin_glycosidase_sf"/>
</dbReference>
<dbReference type="Pfam" id="PF17390">
    <property type="entry name" value="Bac_rhamnosid_C"/>
    <property type="match status" value="1"/>
</dbReference>
<dbReference type="PIRSF" id="PIRSF010631">
    <property type="entry name" value="A-rhamnsds"/>
    <property type="match status" value="1"/>
</dbReference>
<dbReference type="InterPro" id="IPR016007">
    <property type="entry name" value="Alpha_rhamnosid"/>
</dbReference>
<dbReference type="Gene3D" id="2.60.40.10">
    <property type="entry name" value="Immunoglobulins"/>
    <property type="match status" value="1"/>
</dbReference>
<feature type="domain" description="Bacterial alpha-L-rhamnosidase N-terminal" evidence="7">
    <location>
        <begin position="195"/>
        <end position="266"/>
    </location>
</feature>
<feature type="domain" description="Alpha-L-rhamnosidase six-hairpin glycosidase" evidence="8">
    <location>
        <begin position="605"/>
        <end position="956"/>
    </location>
</feature>
<dbReference type="Pfam" id="PF17389">
    <property type="entry name" value="Bac_rhamnosid6H"/>
    <property type="match status" value="1"/>
</dbReference>
<dbReference type="Gene3D" id="1.50.10.10">
    <property type="match status" value="1"/>
</dbReference>
<dbReference type="InterPro" id="IPR008902">
    <property type="entry name" value="Rhamnosid_concanavalin"/>
</dbReference>
<dbReference type="GO" id="GO:0005975">
    <property type="term" value="P:carbohydrate metabolic process"/>
    <property type="evidence" value="ECO:0007669"/>
    <property type="project" value="InterPro"/>
</dbReference>
<feature type="region of interest" description="Disordered" evidence="4">
    <location>
        <begin position="35"/>
        <end position="65"/>
    </location>
</feature>
<dbReference type="InterPro" id="IPR012341">
    <property type="entry name" value="6hp_glycosidase-like_sf"/>
</dbReference>
<dbReference type="Pfam" id="PF05592">
    <property type="entry name" value="Bac_rhamnosid"/>
    <property type="match status" value="1"/>
</dbReference>
<feature type="domain" description="Bacterial alpha-L-rhamnosidase N-terminal" evidence="7">
    <location>
        <begin position="379"/>
        <end position="442"/>
    </location>
</feature>
<dbReference type="Pfam" id="PF08531">
    <property type="entry name" value="Bac_rhamnosid_N"/>
    <property type="match status" value="2"/>
</dbReference>
<gene>
    <name evidence="10" type="ORF">SAMN05216252_11388</name>
</gene>
<evidence type="ECO:0000313" key="11">
    <source>
        <dbReference type="Proteomes" id="UP000198280"/>
    </source>
</evidence>
<evidence type="ECO:0000256" key="3">
    <source>
        <dbReference type="ARBA" id="ARBA00022801"/>
    </source>
</evidence>
<dbReference type="InterPro" id="IPR013783">
    <property type="entry name" value="Ig-like_fold"/>
</dbReference>
<dbReference type="InterPro" id="IPR035396">
    <property type="entry name" value="Bac_rhamnosid6H"/>
</dbReference>
<dbReference type="OrthoDB" id="9761045at2"/>
<dbReference type="InterPro" id="IPR035398">
    <property type="entry name" value="Bac_rhamnosid_C"/>
</dbReference>
<feature type="transmembrane region" description="Helical" evidence="5">
    <location>
        <begin position="12"/>
        <end position="30"/>
    </location>
</feature>
<feature type="domain" description="Alpha-L-rhamnosidase C-terminal" evidence="9">
    <location>
        <begin position="960"/>
        <end position="1030"/>
    </location>
</feature>
<dbReference type="RefSeq" id="WP_089226044.1">
    <property type="nucleotide sequence ID" value="NZ_FZOF01000013.1"/>
</dbReference>
<feature type="domain" description="Alpha-L-rhamnosidase concanavalin-like" evidence="6">
    <location>
        <begin position="491"/>
        <end position="600"/>
    </location>
</feature>
<dbReference type="PANTHER" id="PTHR33307:SF11">
    <property type="entry name" value="ALPHA-L-RHAMNOSIDASE"/>
    <property type="match status" value="1"/>
</dbReference>
<feature type="region of interest" description="Disordered" evidence="4">
    <location>
        <begin position="427"/>
        <end position="447"/>
    </location>
</feature>
<evidence type="ECO:0000256" key="4">
    <source>
        <dbReference type="SAM" id="MobiDB-lite"/>
    </source>
</evidence>
<dbReference type="EC" id="3.2.1.40" evidence="2"/>
<dbReference type="Pfam" id="PF25788">
    <property type="entry name" value="Ig_Rha78A_N"/>
    <property type="match status" value="1"/>
</dbReference>
<dbReference type="SUPFAM" id="SSF48208">
    <property type="entry name" value="Six-hairpin glycosidases"/>
    <property type="match status" value="1"/>
</dbReference>